<keyword evidence="3" id="KW-1185">Reference proteome</keyword>
<reference evidence="3" key="1">
    <citation type="journal article" date="2019" name="Int. J. Syst. Evol. Microbiol.">
        <title>The Global Catalogue of Microorganisms (GCM) 10K type strain sequencing project: providing services to taxonomists for standard genome sequencing and annotation.</title>
        <authorList>
            <consortium name="The Broad Institute Genomics Platform"/>
            <consortium name="The Broad Institute Genome Sequencing Center for Infectious Disease"/>
            <person name="Wu L."/>
            <person name="Ma J."/>
        </authorList>
    </citation>
    <scope>NUCLEOTIDE SEQUENCE [LARGE SCALE GENOMIC DNA]</scope>
    <source>
        <strain evidence="3">SYNS20</strain>
    </source>
</reference>
<evidence type="ECO:0008006" key="4">
    <source>
        <dbReference type="Google" id="ProtNLM"/>
    </source>
</evidence>
<dbReference type="EMBL" id="JBHTCF010000002">
    <property type="protein sequence ID" value="MFC7303964.1"/>
    <property type="molecule type" value="Genomic_DNA"/>
</dbReference>
<protein>
    <recommendedName>
        <fullName evidence="4">CBS domain-containing protein</fullName>
    </recommendedName>
</protein>
<gene>
    <name evidence="2" type="ORF">ACFQVC_07015</name>
</gene>
<dbReference type="RefSeq" id="WP_381827675.1">
    <property type="nucleotide sequence ID" value="NZ_JBHTCF010000002.1"/>
</dbReference>
<comment type="caution">
    <text evidence="2">The sequence shown here is derived from an EMBL/GenBank/DDBJ whole genome shotgun (WGS) entry which is preliminary data.</text>
</comment>
<proteinExistence type="predicted"/>
<evidence type="ECO:0000313" key="3">
    <source>
        <dbReference type="Proteomes" id="UP001596523"/>
    </source>
</evidence>
<organism evidence="2 3">
    <name type="scientific">Streptomyces monticola</name>
    <dbReference type="NCBI Taxonomy" id="2666263"/>
    <lineage>
        <taxon>Bacteria</taxon>
        <taxon>Bacillati</taxon>
        <taxon>Actinomycetota</taxon>
        <taxon>Actinomycetes</taxon>
        <taxon>Kitasatosporales</taxon>
        <taxon>Streptomycetaceae</taxon>
        <taxon>Streptomyces</taxon>
    </lineage>
</organism>
<sequence length="64" mass="6579">MRAHELAGPYPSVTTDDDAREAPPPLMARTHTPLVAVIERDGDQAGPVGAGTAARLMAELIGGS</sequence>
<dbReference type="Proteomes" id="UP001596523">
    <property type="component" value="Unassembled WGS sequence"/>
</dbReference>
<evidence type="ECO:0000313" key="2">
    <source>
        <dbReference type="EMBL" id="MFC7303964.1"/>
    </source>
</evidence>
<accession>A0ABW2JD68</accession>
<feature type="region of interest" description="Disordered" evidence="1">
    <location>
        <begin position="1"/>
        <end position="26"/>
    </location>
</feature>
<evidence type="ECO:0000256" key="1">
    <source>
        <dbReference type="SAM" id="MobiDB-lite"/>
    </source>
</evidence>
<name>A0ABW2JD68_9ACTN</name>